<dbReference type="EMBL" id="JAOTPV010000009">
    <property type="protein sequence ID" value="KAJ4478149.1"/>
    <property type="molecule type" value="Genomic_DNA"/>
</dbReference>
<evidence type="ECO:0000313" key="1">
    <source>
        <dbReference type="EMBL" id="KAJ4478149.1"/>
    </source>
</evidence>
<dbReference type="OrthoDB" id="2963168at2759"/>
<dbReference type="PANTHER" id="PTHR14187:SF5">
    <property type="entry name" value="HEAT SHOCK 70 KDA PROTEIN 12A"/>
    <property type="match status" value="1"/>
</dbReference>
<keyword evidence="2" id="KW-1185">Reference proteome</keyword>
<evidence type="ECO:0008006" key="3">
    <source>
        <dbReference type="Google" id="ProtNLM"/>
    </source>
</evidence>
<dbReference type="SUPFAM" id="SSF53067">
    <property type="entry name" value="Actin-like ATPase domain"/>
    <property type="match status" value="2"/>
</dbReference>
<gene>
    <name evidence="1" type="ORF">J3R30DRAFT_3290719</name>
</gene>
<comment type="caution">
    <text evidence="1">The sequence shown here is derived from an EMBL/GenBank/DDBJ whole genome shotgun (WGS) entry which is preliminary data.</text>
</comment>
<dbReference type="PANTHER" id="PTHR14187">
    <property type="entry name" value="ALPHA KINASE/ELONGATION FACTOR 2 KINASE"/>
    <property type="match status" value="1"/>
</dbReference>
<dbReference type="Gene3D" id="3.30.420.40">
    <property type="match status" value="1"/>
</dbReference>
<organism evidence="1 2">
    <name type="scientific">Lentinula aciculospora</name>
    <dbReference type="NCBI Taxonomy" id="153920"/>
    <lineage>
        <taxon>Eukaryota</taxon>
        <taxon>Fungi</taxon>
        <taxon>Dikarya</taxon>
        <taxon>Basidiomycota</taxon>
        <taxon>Agaricomycotina</taxon>
        <taxon>Agaricomycetes</taxon>
        <taxon>Agaricomycetidae</taxon>
        <taxon>Agaricales</taxon>
        <taxon>Marasmiineae</taxon>
        <taxon>Omphalotaceae</taxon>
        <taxon>Lentinula</taxon>
    </lineage>
</organism>
<name>A0A9W9DMQ7_9AGAR</name>
<dbReference type="Proteomes" id="UP001150266">
    <property type="component" value="Unassembled WGS sequence"/>
</dbReference>
<reference evidence="1" key="1">
    <citation type="submission" date="2022-08" db="EMBL/GenBank/DDBJ databases">
        <title>A Global Phylogenomic Analysis of the Shiitake Genus Lentinula.</title>
        <authorList>
            <consortium name="DOE Joint Genome Institute"/>
            <person name="Sierra-Patev S."/>
            <person name="Min B."/>
            <person name="Naranjo-Ortiz M."/>
            <person name="Looney B."/>
            <person name="Konkel Z."/>
            <person name="Slot J.C."/>
            <person name="Sakamoto Y."/>
            <person name="Steenwyk J.L."/>
            <person name="Rokas A."/>
            <person name="Carro J."/>
            <person name="Camarero S."/>
            <person name="Ferreira P."/>
            <person name="Molpeceres G."/>
            <person name="Ruiz-Duenas F.J."/>
            <person name="Serrano A."/>
            <person name="Henrissat B."/>
            <person name="Drula E."/>
            <person name="Hughes K.W."/>
            <person name="Mata J.L."/>
            <person name="Ishikawa N.K."/>
            <person name="Vargas-Isla R."/>
            <person name="Ushijima S."/>
            <person name="Smith C.A."/>
            <person name="Ahrendt S."/>
            <person name="Andreopoulos W."/>
            <person name="He G."/>
            <person name="Labutti K."/>
            <person name="Lipzen A."/>
            <person name="Ng V."/>
            <person name="Riley R."/>
            <person name="Sandor L."/>
            <person name="Barry K."/>
            <person name="Martinez A.T."/>
            <person name="Xiao Y."/>
            <person name="Gibbons J.G."/>
            <person name="Terashima K."/>
            <person name="Grigoriev I.V."/>
            <person name="Hibbett D.S."/>
        </authorList>
    </citation>
    <scope>NUCLEOTIDE SEQUENCE</scope>
    <source>
        <strain evidence="1">JLM2183</strain>
    </source>
</reference>
<protein>
    <recommendedName>
        <fullName evidence="3">Actin-like ATPase domain-containing protein</fullName>
    </recommendedName>
</protein>
<sequence>MSSYKPFAGTQQGLVLAIDIGTTYSGCSFSVLDPGVIPEIRGVTRFPAQAPGGSSKIPSVLYYDSAGKVRAIGAETLLESNIEKAEDEQWAKVEWFKLHLRPKTLSTAALHINQQILSLPRDKSLIEVFADFLKYLYSCCQTFIGETLLPDGKSFWESVEDRIVLSHPNGWEGPQQDSMRQAAVLAGLVTEKEDRIHFVTEGEASLHFCIDNGLKAKDEGTIIVDAGGGTIDLSAYSISNSGTNSFEEISRSECCFAGSIFVTEQSRTYFTDKLQETSFQEDIPRIAQCFDQTTKLHFRDSNEVSYVKFGRLGDHEPALDIRSGRIKIPGTTVASFFQPCVNEILKAIDKQRSDASKPVTAVFLVGGFAASPWILLKLTEHFEPLGLSIKRPDTHVNKAVSDGGVSFYLNHFVGSRVSRYSYGVQCSVDYDVLDLEHRQRGYCINPIDGRRQVENCFSLILQKGVGVKEAQEFRHSFYCVSHSRLQSISTEILEYHGINEKPSYVDVDCGIYFSISEVTPLLIVADISKLSRMLVPIRGTTGLPYFRLEYDVVLLFGRTELKAQIAWQETVCSISDPISV</sequence>
<evidence type="ECO:0000313" key="2">
    <source>
        <dbReference type="Proteomes" id="UP001150266"/>
    </source>
</evidence>
<proteinExistence type="predicted"/>
<dbReference type="AlphaFoldDB" id="A0A9W9DMQ7"/>
<dbReference type="CDD" id="cd10170">
    <property type="entry name" value="ASKHA_NBD_HSP70"/>
    <property type="match status" value="1"/>
</dbReference>
<dbReference type="InterPro" id="IPR043129">
    <property type="entry name" value="ATPase_NBD"/>
</dbReference>
<accession>A0A9W9DMQ7</accession>